<reference evidence="1" key="2">
    <citation type="journal article" date="2022" name="Microbiol. Resour. Announc.">
        <title>Metagenome Sequencing to Explore Phylogenomics of Terrestrial Cyanobacteria.</title>
        <authorList>
            <person name="Ward R.D."/>
            <person name="Stajich J.E."/>
            <person name="Johansen J.R."/>
            <person name="Huntemann M."/>
            <person name="Clum A."/>
            <person name="Foster B."/>
            <person name="Foster B."/>
            <person name="Roux S."/>
            <person name="Palaniappan K."/>
            <person name="Varghese N."/>
            <person name="Mukherjee S."/>
            <person name="Reddy T.B.K."/>
            <person name="Daum C."/>
            <person name="Copeland A."/>
            <person name="Chen I.A."/>
            <person name="Ivanova N.N."/>
            <person name="Kyrpides N.C."/>
            <person name="Shapiro N."/>
            <person name="Eloe-Fadrosh E.A."/>
            <person name="Pietrasiak N."/>
        </authorList>
    </citation>
    <scope>NUCLEOTIDE SEQUENCE</scope>
    <source>
        <strain evidence="1">CPER-KK1</strain>
    </source>
</reference>
<proteinExistence type="predicted"/>
<comment type="caution">
    <text evidence="1">The sequence shown here is derived from an EMBL/GenBank/DDBJ whole genome shotgun (WGS) entry which is preliminary data.</text>
</comment>
<dbReference type="InterPro" id="IPR010985">
    <property type="entry name" value="Ribbon_hlx_hlx"/>
</dbReference>
<evidence type="ECO:0000313" key="1">
    <source>
        <dbReference type="EMBL" id="MBW4548780.1"/>
    </source>
</evidence>
<reference evidence="1" key="1">
    <citation type="submission" date="2021-05" db="EMBL/GenBank/DDBJ databases">
        <authorList>
            <person name="Pietrasiak N."/>
            <person name="Ward R."/>
            <person name="Stajich J.E."/>
            <person name="Kurbessoian T."/>
        </authorList>
    </citation>
    <scope>NUCLEOTIDE SEQUENCE</scope>
    <source>
        <strain evidence="1">CPER-KK1</strain>
    </source>
</reference>
<accession>A0A951PRM4</accession>
<dbReference type="Pfam" id="PF09274">
    <property type="entry name" value="ParG"/>
    <property type="match status" value="1"/>
</dbReference>
<dbReference type="Gene3D" id="1.10.1220.10">
    <property type="entry name" value="Met repressor-like"/>
    <property type="match status" value="1"/>
</dbReference>
<dbReference type="InterPro" id="IPR015354">
    <property type="entry name" value="DNA_partition_ParG"/>
</dbReference>
<gene>
    <name evidence="1" type="ORF">KME25_30895</name>
</gene>
<name>A0A951PRM4_9CYAN</name>
<dbReference type="AlphaFoldDB" id="A0A951PRM4"/>
<dbReference type="Proteomes" id="UP000753908">
    <property type="component" value="Unassembled WGS sequence"/>
</dbReference>
<protein>
    <submittedName>
        <fullName evidence="1">ParG</fullName>
    </submittedName>
</protein>
<organism evidence="1 2">
    <name type="scientific">Symplocastrum torsivum CPER-KK1</name>
    <dbReference type="NCBI Taxonomy" id="450513"/>
    <lineage>
        <taxon>Bacteria</taxon>
        <taxon>Bacillati</taxon>
        <taxon>Cyanobacteriota</taxon>
        <taxon>Cyanophyceae</taxon>
        <taxon>Oscillatoriophycideae</taxon>
        <taxon>Oscillatoriales</taxon>
        <taxon>Microcoleaceae</taxon>
        <taxon>Symplocastrum</taxon>
    </lineage>
</organism>
<dbReference type="GO" id="GO:0006355">
    <property type="term" value="P:regulation of DNA-templated transcription"/>
    <property type="evidence" value="ECO:0007669"/>
    <property type="project" value="InterPro"/>
</dbReference>
<dbReference type="InterPro" id="IPR013321">
    <property type="entry name" value="Arc_rbn_hlx_hlx"/>
</dbReference>
<dbReference type="EMBL" id="JAHHIF010000071">
    <property type="protein sequence ID" value="MBW4548780.1"/>
    <property type="molecule type" value="Genomic_DNA"/>
</dbReference>
<dbReference type="SUPFAM" id="SSF47598">
    <property type="entry name" value="Ribbon-helix-helix"/>
    <property type="match status" value="1"/>
</dbReference>
<evidence type="ECO:0000313" key="2">
    <source>
        <dbReference type="Proteomes" id="UP000753908"/>
    </source>
</evidence>
<sequence length="62" mass="6961">MSEKQKLVVVKTSIPEDLRNSFKAVCAKDGKNMTDVLFDMIQDYVEERETPPPSSDNKGKGD</sequence>